<reference evidence="2" key="1">
    <citation type="submission" date="2020-06" db="EMBL/GenBank/DDBJ databases">
        <title>Draft genome sequences of strains closely related to Aspergillus parafelis and Aspergillus hiratsukae.</title>
        <authorList>
            <person name="Dos Santos R.A.C."/>
            <person name="Rivero-Menendez O."/>
            <person name="Steenwyk J.L."/>
            <person name="Mead M.E."/>
            <person name="Goldman G.H."/>
            <person name="Alastruey-Izquierdo A."/>
            <person name="Rokas A."/>
        </authorList>
    </citation>
    <scope>NUCLEOTIDE SEQUENCE</scope>
    <source>
        <strain evidence="2">CNM-CM5793</strain>
    </source>
</reference>
<protein>
    <submittedName>
        <fullName evidence="2">Uncharacterized protein</fullName>
    </submittedName>
</protein>
<comment type="caution">
    <text evidence="2">The sequence shown here is derived from an EMBL/GenBank/DDBJ whole genome shotgun (WGS) entry which is preliminary data.</text>
</comment>
<accession>A0A8H6P0R2</accession>
<evidence type="ECO:0000313" key="2">
    <source>
        <dbReference type="EMBL" id="KAF7114964.1"/>
    </source>
</evidence>
<evidence type="ECO:0000313" key="3">
    <source>
        <dbReference type="Proteomes" id="UP000630445"/>
    </source>
</evidence>
<gene>
    <name evidence="2" type="ORF">CNMCM5793_000734</name>
</gene>
<evidence type="ECO:0000256" key="1">
    <source>
        <dbReference type="SAM" id="MobiDB-lite"/>
    </source>
</evidence>
<dbReference type="Proteomes" id="UP000630445">
    <property type="component" value="Unassembled WGS sequence"/>
</dbReference>
<keyword evidence="3" id="KW-1185">Reference proteome</keyword>
<sequence length="85" mass="8871">MCFGLSDRDDERYAPPRRTNPLGYNHSRVENSYLIHGYDNSKHRNGRKKRRHYGHSAGTAAAGNFALFGGGGGGGGGCGGGGGGC</sequence>
<name>A0A8H6P0R2_9EURO</name>
<dbReference type="EMBL" id="JACBAD010002120">
    <property type="protein sequence ID" value="KAF7114964.1"/>
    <property type="molecule type" value="Genomic_DNA"/>
</dbReference>
<feature type="compositionally biased region" description="Basic and acidic residues" evidence="1">
    <location>
        <begin position="1"/>
        <end position="14"/>
    </location>
</feature>
<organism evidence="2 3">
    <name type="scientific">Aspergillus hiratsukae</name>
    <dbReference type="NCBI Taxonomy" id="1194566"/>
    <lineage>
        <taxon>Eukaryota</taxon>
        <taxon>Fungi</taxon>
        <taxon>Dikarya</taxon>
        <taxon>Ascomycota</taxon>
        <taxon>Pezizomycotina</taxon>
        <taxon>Eurotiomycetes</taxon>
        <taxon>Eurotiomycetidae</taxon>
        <taxon>Eurotiales</taxon>
        <taxon>Aspergillaceae</taxon>
        <taxon>Aspergillus</taxon>
        <taxon>Aspergillus subgen. Fumigati</taxon>
    </lineage>
</organism>
<dbReference type="AlphaFoldDB" id="A0A8H6P0R2"/>
<proteinExistence type="predicted"/>
<feature type="region of interest" description="Disordered" evidence="1">
    <location>
        <begin position="1"/>
        <end position="25"/>
    </location>
</feature>